<dbReference type="STRING" id="1676925.ENSPKIP00000019642"/>
<dbReference type="AlphaFoldDB" id="A0A3B3RM36"/>
<accession>A0A3B3RM36</accession>
<dbReference type="Gene3D" id="3.30.160.60">
    <property type="entry name" value="Classic Zinc Finger"/>
    <property type="match status" value="1"/>
</dbReference>
<evidence type="ECO:0000259" key="1">
    <source>
        <dbReference type="Pfam" id="PF19088"/>
    </source>
</evidence>
<evidence type="ECO:0000313" key="2">
    <source>
        <dbReference type="Ensembl" id="ENSPKIP00000019642.1"/>
    </source>
</evidence>
<dbReference type="GeneTree" id="ENSGT00940000156988"/>
<reference evidence="2" key="2">
    <citation type="submission" date="2025-09" db="UniProtKB">
        <authorList>
            <consortium name="Ensembl"/>
        </authorList>
    </citation>
    <scope>IDENTIFICATION</scope>
</reference>
<dbReference type="Ensembl" id="ENSPKIT00000000238.1">
    <property type="protein sequence ID" value="ENSPKIP00000019642.1"/>
    <property type="gene ID" value="ENSPKIG00000004718.1"/>
</dbReference>
<dbReference type="InterPro" id="IPR045100">
    <property type="entry name" value="TUT4/7_NTP_transf"/>
</dbReference>
<protein>
    <recommendedName>
        <fullName evidence="1">Terminal uridylyltransferase 4/7 nucleotidyltransferase domain-containing protein</fullName>
    </recommendedName>
</protein>
<feature type="domain" description="Terminal uridylyltransferase 4/7 nucleotidyltransferase" evidence="1">
    <location>
        <begin position="74"/>
        <end position="130"/>
    </location>
</feature>
<reference evidence="2" key="1">
    <citation type="submission" date="2025-08" db="UniProtKB">
        <authorList>
            <consortium name="Ensembl"/>
        </authorList>
    </citation>
    <scope>IDENTIFICATION</scope>
</reference>
<dbReference type="Proteomes" id="UP000261540">
    <property type="component" value="Unplaced"/>
</dbReference>
<organism evidence="2 3">
    <name type="scientific">Paramormyrops kingsleyae</name>
    <dbReference type="NCBI Taxonomy" id="1676925"/>
    <lineage>
        <taxon>Eukaryota</taxon>
        <taxon>Metazoa</taxon>
        <taxon>Chordata</taxon>
        <taxon>Craniata</taxon>
        <taxon>Vertebrata</taxon>
        <taxon>Euteleostomi</taxon>
        <taxon>Actinopterygii</taxon>
        <taxon>Neopterygii</taxon>
        <taxon>Teleostei</taxon>
        <taxon>Osteoglossocephala</taxon>
        <taxon>Osteoglossomorpha</taxon>
        <taxon>Osteoglossiformes</taxon>
        <taxon>Mormyridae</taxon>
        <taxon>Paramormyrops</taxon>
    </lineage>
</organism>
<proteinExistence type="predicted"/>
<keyword evidence="3" id="KW-1185">Reference proteome</keyword>
<sequence length="139" mass="16121">MTVASEVALTTEQQLGLRQAEERLIRDYIRRLVKRSPEYPNFQYLCTLCSAHIENIQGAHKHIKEKRHKKNIMEKQEEDELRELQPPSPAQLQAVGAVVSDVAQQQGISEEDFLLRQEVMKQMEAVIQAVFTLIFKNYL</sequence>
<dbReference type="Pfam" id="PF19088">
    <property type="entry name" value="TUTase"/>
    <property type="match status" value="1"/>
</dbReference>
<name>A0A3B3RM36_9TELE</name>
<evidence type="ECO:0000313" key="3">
    <source>
        <dbReference type="Proteomes" id="UP000261540"/>
    </source>
</evidence>
<dbReference type="GO" id="GO:0016779">
    <property type="term" value="F:nucleotidyltransferase activity"/>
    <property type="evidence" value="ECO:0007669"/>
    <property type="project" value="InterPro"/>
</dbReference>